<dbReference type="Gene3D" id="3.30.2350.20">
    <property type="entry name" value="TruD, catalytic domain"/>
    <property type="match status" value="1"/>
</dbReference>
<organism evidence="7 8">
    <name type="scientific">Phaedon cochleariae</name>
    <name type="common">Mustard beetle</name>
    <dbReference type="NCBI Taxonomy" id="80249"/>
    <lineage>
        <taxon>Eukaryota</taxon>
        <taxon>Metazoa</taxon>
        <taxon>Ecdysozoa</taxon>
        <taxon>Arthropoda</taxon>
        <taxon>Hexapoda</taxon>
        <taxon>Insecta</taxon>
        <taxon>Pterygota</taxon>
        <taxon>Neoptera</taxon>
        <taxon>Endopterygota</taxon>
        <taxon>Coleoptera</taxon>
        <taxon>Polyphaga</taxon>
        <taxon>Cucujiformia</taxon>
        <taxon>Chrysomeloidea</taxon>
        <taxon>Chrysomelidae</taxon>
        <taxon>Chrysomelinae</taxon>
        <taxon>Chrysomelini</taxon>
        <taxon>Phaedon</taxon>
    </lineage>
</organism>
<evidence type="ECO:0000313" key="7">
    <source>
        <dbReference type="EMBL" id="CAG9825213.1"/>
    </source>
</evidence>
<feature type="domain" description="TRUD" evidence="6">
    <location>
        <begin position="318"/>
        <end position="560"/>
    </location>
</feature>
<gene>
    <name evidence="7" type="ORF">PHAECO_LOCUS12455</name>
</gene>
<dbReference type="GO" id="GO:0003723">
    <property type="term" value="F:RNA binding"/>
    <property type="evidence" value="ECO:0007669"/>
    <property type="project" value="InterPro"/>
</dbReference>
<dbReference type="PANTHER" id="PTHR13326">
    <property type="entry name" value="TRNA PSEUDOURIDINE SYNTHASE D"/>
    <property type="match status" value="1"/>
</dbReference>
<evidence type="ECO:0000256" key="2">
    <source>
        <dbReference type="ARBA" id="ARBA00022694"/>
    </source>
</evidence>
<keyword evidence="8" id="KW-1185">Reference proteome</keyword>
<evidence type="ECO:0000256" key="5">
    <source>
        <dbReference type="SAM" id="MobiDB-lite"/>
    </source>
</evidence>
<comment type="catalytic activity">
    <reaction evidence="4">
        <text>a uridine in tRNA = a pseudouridine in tRNA</text>
        <dbReference type="Rhea" id="RHEA:54572"/>
        <dbReference type="Rhea" id="RHEA-COMP:13339"/>
        <dbReference type="Rhea" id="RHEA-COMP:13934"/>
        <dbReference type="ChEBI" id="CHEBI:65314"/>
        <dbReference type="ChEBI" id="CHEBI:65315"/>
    </reaction>
</comment>
<feature type="compositionally biased region" description="Polar residues" evidence="5">
    <location>
        <begin position="1"/>
        <end position="11"/>
    </location>
</feature>
<dbReference type="Gene3D" id="3.30.70.3160">
    <property type="match status" value="1"/>
</dbReference>
<name>A0A9N9SMI8_PHACE</name>
<dbReference type="InterPro" id="IPR001656">
    <property type="entry name" value="PsdUridine_synth_TruD"/>
</dbReference>
<feature type="region of interest" description="Disordered" evidence="5">
    <location>
        <begin position="628"/>
        <end position="730"/>
    </location>
</feature>
<dbReference type="Proteomes" id="UP001153737">
    <property type="component" value="Chromosome 9"/>
</dbReference>
<dbReference type="PANTHER" id="PTHR13326:SF31">
    <property type="entry name" value="PSEUDOURIDYLATE SYNTHASE 7 HOMOLOG"/>
    <property type="match status" value="1"/>
</dbReference>
<feature type="compositionally biased region" description="Basic and acidic residues" evidence="5">
    <location>
        <begin position="698"/>
        <end position="722"/>
    </location>
</feature>
<feature type="compositionally biased region" description="Basic and acidic residues" evidence="5">
    <location>
        <begin position="636"/>
        <end position="660"/>
    </location>
</feature>
<dbReference type="InterPro" id="IPR042214">
    <property type="entry name" value="TruD_catalytic"/>
</dbReference>
<dbReference type="AlphaFoldDB" id="A0A9N9SMI8"/>
<dbReference type="GO" id="GO:0005634">
    <property type="term" value="C:nucleus"/>
    <property type="evidence" value="ECO:0007669"/>
    <property type="project" value="TreeGrafter"/>
</dbReference>
<evidence type="ECO:0000259" key="6">
    <source>
        <dbReference type="PROSITE" id="PS50984"/>
    </source>
</evidence>
<keyword evidence="3" id="KW-0413">Isomerase</keyword>
<dbReference type="GO" id="GO:0009982">
    <property type="term" value="F:pseudouridine synthase activity"/>
    <property type="evidence" value="ECO:0007669"/>
    <property type="project" value="InterPro"/>
</dbReference>
<accession>A0A9N9SMI8</accession>
<feature type="region of interest" description="Disordered" evidence="5">
    <location>
        <begin position="1"/>
        <end position="49"/>
    </location>
</feature>
<dbReference type="SUPFAM" id="SSF55120">
    <property type="entry name" value="Pseudouridine synthase"/>
    <property type="match status" value="1"/>
</dbReference>
<reference evidence="7" key="2">
    <citation type="submission" date="2022-10" db="EMBL/GenBank/DDBJ databases">
        <authorList>
            <consortium name="ENA_rothamsted_submissions"/>
            <consortium name="culmorum"/>
            <person name="King R."/>
        </authorList>
    </citation>
    <scope>NUCLEOTIDE SEQUENCE</scope>
</reference>
<sequence length="730" mass="84447">MNSHEGTSINNRRNRFTDKNRSRGFKHGGKGKPFNRNYKKKEYRHSEQLSEEDVGINEYLNDSEGFTGIIKARYSDFQVNEIDLDGNMAKLTNTRIPPDFFLKKIKVDFKDVEESPSQHIPQETWEGIRKVVLSEVNIEPVLLEMDGVSKEHRKEIHECVKCHFGKKIISSTLDREGKRFMQFKKYNKEDEQDTRLQWPEDKGEYVHFLVYKENMNTADACFELSQALKMSPSKFNHAGNKDRRSISTQWFSVKKVIPWKLAKRTEHIMKLKIGNYAFKDHPLKLGQLQGNKFRIALRNVTADDSILEQAVNRLKDNGFINYYGLQRFGNDKEVPTFKIGLSLLQGKWKEAIDLILKPKASDDPSSDQADLVRAKQIYAETGNAAEAFEVLGKNRTQDIEAKLLEGLKKGHQNEYVNALENVPRSMRLLYLHAFQSLLWNQMVSKRIKVFGMKPVEGDLVITNEVSIAIEEDDDEESSENEGPHEIKCKKEVRALSRDDLPNYTLYDIALPLPGYDIVYPDHMKQYYKEALEEYGLNLEMTKQKVKTYSLCGDYRKILERVKDFSWKVMKYNHPNDPLIRSDFEELKGYEERQSKEDGQYKALVLEFSLSPSGYATMAIRDMMKTNTSSSANTKLNDYHEKKVEKQNHASKMDKMEKEVIGNEEEEVEVEKAPANSLLADPQKYEEFKNSLFSNLGQPEKRSNEEADPQEVNKKQKTDEEVSIKSAASLI</sequence>
<dbReference type="CDD" id="cd02576">
    <property type="entry name" value="PseudoU_synth_ScPUS7"/>
    <property type="match status" value="1"/>
</dbReference>
<dbReference type="Pfam" id="PF01142">
    <property type="entry name" value="TruD"/>
    <property type="match status" value="1"/>
</dbReference>
<comment type="similarity">
    <text evidence="1">Belongs to the pseudouridine synthase TruD family.</text>
</comment>
<dbReference type="GO" id="GO:0001522">
    <property type="term" value="P:pseudouridine synthesis"/>
    <property type="evidence" value="ECO:0007669"/>
    <property type="project" value="InterPro"/>
</dbReference>
<reference evidence="7" key="1">
    <citation type="submission" date="2022-01" db="EMBL/GenBank/DDBJ databases">
        <authorList>
            <person name="King R."/>
        </authorList>
    </citation>
    <scope>NUCLEOTIDE SEQUENCE</scope>
</reference>
<dbReference type="NCBIfam" id="TIGR00094">
    <property type="entry name" value="tRNA_TruD_broad"/>
    <property type="match status" value="1"/>
</dbReference>
<dbReference type="InterPro" id="IPR011760">
    <property type="entry name" value="PsdUridine_synth_TruD_insert"/>
</dbReference>
<protein>
    <recommendedName>
        <fullName evidence="6">TRUD domain-containing protein</fullName>
    </recommendedName>
</protein>
<dbReference type="OrthoDB" id="447290at2759"/>
<evidence type="ECO:0000256" key="3">
    <source>
        <dbReference type="ARBA" id="ARBA00023235"/>
    </source>
</evidence>
<evidence type="ECO:0000256" key="1">
    <source>
        <dbReference type="ARBA" id="ARBA00007953"/>
    </source>
</evidence>
<proteinExistence type="inferred from homology"/>
<evidence type="ECO:0000256" key="4">
    <source>
        <dbReference type="ARBA" id="ARBA00036943"/>
    </source>
</evidence>
<keyword evidence="2" id="KW-0819">tRNA processing</keyword>
<dbReference type="PROSITE" id="PS50984">
    <property type="entry name" value="TRUD"/>
    <property type="match status" value="1"/>
</dbReference>
<evidence type="ECO:0000313" key="8">
    <source>
        <dbReference type="Proteomes" id="UP001153737"/>
    </source>
</evidence>
<dbReference type="InterPro" id="IPR020103">
    <property type="entry name" value="PsdUridine_synth_cat_dom_sf"/>
</dbReference>
<dbReference type="PIRSF" id="PIRSF037016">
    <property type="entry name" value="Pseudouridin_synth_euk_prd"/>
    <property type="match status" value="1"/>
</dbReference>
<dbReference type="EMBL" id="OU896715">
    <property type="protein sequence ID" value="CAG9825213.1"/>
    <property type="molecule type" value="Genomic_DNA"/>
</dbReference>
<dbReference type="GO" id="GO:0008033">
    <property type="term" value="P:tRNA processing"/>
    <property type="evidence" value="ECO:0007669"/>
    <property type="project" value="UniProtKB-KW"/>
</dbReference>